<dbReference type="VEuPathDB" id="FungiDB:RhiirFUN_012713"/>
<evidence type="ECO:0000313" key="3">
    <source>
        <dbReference type="Proteomes" id="UP000233469"/>
    </source>
</evidence>
<dbReference type="Proteomes" id="UP000233469">
    <property type="component" value="Unassembled WGS sequence"/>
</dbReference>
<accession>A0A2N1MJW1</accession>
<sequence>MFNLALTHRTRSIIEKNSYTKIELLLVYALINAIDLGTIFIDIKLFQKIQNLLKKFERHDQNLTYQFEIYSSRKIKLLFKGNLPSKENDLELQFYVHSISLRHVPKMLRNIGDSINKIDISLPRQKSIQLNFSREHRLKIRHKKKLYQGISLRPLTVLNNSIVNVETCESRRVKQRRRNRFNRFTRKQCEHARFINRIINLTRQTASNPLRNQFFNGFTF</sequence>
<protein>
    <submittedName>
        <fullName evidence="2">Uncharacterized protein</fullName>
    </submittedName>
</protein>
<dbReference type="AlphaFoldDB" id="A0A2N1MJW1"/>
<keyword evidence="1" id="KW-0812">Transmembrane</keyword>
<keyword evidence="1" id="KW-1133">Transmembrane helix</keyword>
<dbReference type="EMBL" id="LLXL01002085">
    <property type="protein sequence ID" value="PKK61892.1"/>
    <property type="molecule type" value="Genomic_DNA"/>
</dbReference>
<dbReference type="VEuPathDB" id="FungiDB:FUN_011432"/>
<name>A0A2N1MJW1_9GLOM</name>
<keyword evidence="1" id="KW-0472">Membrane</keyword>
<reference evidence="2 3" key="2">
    <citation type="submission" date="2017-10" db="EMBL/GenBank/DDBJ databases">
        <title>Extensive intraspecific genome diversity in a model arbuscular mycorrhizal fungus.</title>
        <authorList>
            <person name="Chen E.C.H."/>
            <person name="Morin E."/>
            <person name="Baudet D."/>
            <person name="Noel J."/>
            <person name="Ndikumana S."/>
            <person name="Charron P."/>
            <person name="St-Onge C."/>
            <person name="Giorgi J."/>
            <person name="Grigoriev I.V."/>
            <person name="Roux C."/>
            <person name="Martin F.M."/>
            <person name="Corradi N."/>
        </authorList>
    </citation>
    <scope>NUCLEOTIDE SEQUENCE [LARGE SCALE GENOMIC DNA]</scope>
    <source>
        <strain evidence="2 3">C2</strain>
    </source>
</reference>
<feature type="transmembrane region" description="Helical" evidence="1">
    <location>
        <begin position="25"/>
        <end position="46"/>
    </location>
</feature>
<dbReference type="VEuPathDB" id="FungiDB:RhiirA1_453639"/>
<gene>
    <name evidence="2" type="ORF">RhiirC2_791173</name>
</gene>
<reference evidence="2 3" key="1">
    <citation type="submission" date="2016-04" db="EMBL/GenBank/DDBJ databases">
        <title>Genome analyses suggest a sexual origin of heterokaryosis in a supposedly ancient asexual fungus.</title>
        <authorList>
            <person name="Ropars J."/>
            <person name="Sedzielewska K."/>
            <person name="Noel J."/>
            <person name="Charron P."/>
            <person name="Farinelli L."/>
            <person name="Marton T."/>
            <person name="Kruger M."/>
            <person name="Pelin A."/>
            <person name="Brachmann A."/>
            <person name="Corradi N."/>
        </authorList>
    </citation>
    <scope>NUCLEOTIDE SEQUENCE [LARGE SCALE GENOMIC DNA]</scope>
    <source>
        <strain evidence="2 3">C2</strain>
    </source>
</reference>
<comment type="caution">
    <text evidence="2">The sequence shown here is derived from an EMBL/GenBank/DDBJ whole genome shotgun (WGS) entry which is preliminary data.</text>
</comment>
<organism evidence="2 3">
    <name type="scientific">Rhizophagus irregularis</name>
    <dbReference type="NCBI Taxonomy" id="588596"/>
    <lineage>
        <taxon>Eukaryota</taxon>
        <taxon>Fungi</taxon>
        <taxon>Fungi incertae sedis</taxon>
        <taxon>Mucoromycota</taxon>
        <taxon>Glomeromycotina</taxon>
        <taxon>Glomeromycetes</taxon>
        <taxon>Glomerales</taxon>
        <taxon>Glomeraceae</taxon>
        <taxon>Rhizophagus</taxon>
    </lineage>
</organism>
<evidence type="ECO:0000313" key="2">
    <source>
        <dbReference type="EMBL" id="PKK61892.1"/>
    </source>
</evidence>
<proteinExistence type="predicted"/>
<evidence type="ECO:0000256" key="1">
    <source>
        <dbReference type="SAM" id="Phobius"/>
    </source>
</evidence>